<dbReference type="NCBIfam" id="TIGR01459">
    <property type="entry name" value="HAD-SF-IIA-hyp4"/>
    <property type="match status" value="1"/>
</dbReference>
<keyword evidence="2" id="KW-0378">Hydrolase</keyword>
<gene>
    <name evidence="2" type="ORF">C7453_10568</name>
    <name evidence="1" type="ORF">HLH32_11090</name>
</gene>
<reference evidence="1 4" key="2">
    <citation type="submission" date="2020-04" db="EMBL/GenBank/DDBJ databases">
        <title>Description of novel Gluconacetobacter.</title>
        <authorList>
            <person name="Sombolestani A."/>
        </authorList>
    </citation>
    <scope>NUCLEOTIDE SEQUENCE [LARGE SCALE GENOMIC DNA]</scope>
    <source>
        <strain evidence="1 4">LMG 1382</strain>
    </source>
</reference>
<dbReference type="OrthoDB" id="9791073at2"/>
<proteinExistence type="predicted"/>
<dbReference type="InterPro" id="IPR023214">
    <property type="entry name" value="HAD_sf"/>
</dbReference>
<dbReference type="Proteomes" id="UP000254958">
    <property type="component" value="Unassembled WGS sequence"/>
</dbReference>
<dbReference type="Pfam" id="PF13242">
    <property type="entry name" value="Hydrolase_like"/>
    <property type="match status" value="1"/>
</dbReference>
<dbReference type="EMBL" id="QQAW01000005">
    <property type="protein sequence ID" value="RDI37660.1"/>
    <property type="molecule type" value="Genomic_DNA"/>
</dbReference>
<organism evidence="2 3">
    <name type="scientific">Gluconacetobacter liquefaciens</name>
    <name type="common">Acetobacter liquefaciens</name>
    <dbReference type="NCBI Taxonomy" id="89584"/>
    <lineage>
        <taxon>Bacteria</taxon>
        <taxon>Pseudomonadati</taxon>
        <taxon>Pseudomonadota</taxon>
        <taxon>Alphaproteobacteria</taxon>
        <taxon>Acetobacterales</taxon>
        <taxon>Acetobacteraceae</taxon>
        <taxon>Gluconacetobacter</taxon>
    </lineage>
</organism>
<sequence length="286" mass="30562">MMRFLDGFAPLAEQYDGFIVDLWGVIHDGISPYPGARDTLAALRAAGKRVVLLSNAPRRVSVVCEGLRAMGVADDLYDGVMTSGEYTRGLLAERSDPWFAGLGRRMLHLGAPKDYNLFEGLDLERVEDPAEADFILNTGPNLEQGEGDPAPYLPLLEACAARGLKMVCANPDLEVIRGGRRLICAGLLASLYEQKGCAVRWIGKPHPEVYGPVLRMLEVPRASVLAVGDALATDMRGAKAVGVDGCWVLGGIHQEMIGDDTALAEAEASSAGLAPVACVPSFRWAA</sequence>
<protein>
    <submittedName>
        <fullName evidence="2">HAD superfamily hydrolase (TIGR01459 family)</fullName>
    </submittedName>
    <submittedName>
        <fullName evidence="1">TIGR01459 family HAD-type hydrolase</fullName>
    </submittedName>
</protein>
<evidence type="ECO:0000313" key="3">
    <source>
        <dbReference type="Proteomes" id="UP000254958"/>
    </source>
</evidence>
<name>A0A370G362_GLULI</name>
<dbReference type="PANTHER" id="PTHR19288">
    <property type="entry name" value="4-NITROPHENYLPHOSPHATASE-RELATED"/>
    <property type="match status" value="1"/>
</dbReference>
<comment type="caution">
    <text evidence="2">The sequence shown here is derived from an EMBL/GenBank/DDBJ whole genome shotgun (WGS) entry which is preliminary data.</text>
</comment>
<reference evidence="2 3" key="1">
    <citation type="submission" date="2018-07" db="EMBL/GenBank/DDBJ databases">
        <title>Genomic Encyclopedia of Type Strains, Phase IV (KMG-IV): sequencing the most valuable type-strain genomes for metagenomic binning, comparative biology and taxonomic classification.</title>
        <authorList>
            <person name="Goeker M."/>
        </authorList>
    </citation>
    <scope>NUCLEOTIDE SEQUENCE [LARGE SCALE GENOMIC DNA]</scope>
    <source>
        <strain evidence="2 3">DSM 5603</strain>
    </source>
</reference>
<dbReference type="PANTHER" id="PTHR19288:SF90">
    <property type="entry name" value="OS08G0542600 PROTEIN"/>
    <property type="match status" value="1"/>
</dbReference>
<accession>A0A370G362</accession>
<dbReference type="InterPro" id="IPR006356">
    <property type="entry name" value="HAD-SF_hydro_IIA_hyp3"/>
</dbReference>
<dbReference type="GO" id="GO:0005737">
    <property type="term" value="C:cytoplasm"/>
    <property type="evidence" value="ECO:0007669"/>
    <property type="project" value="TreeGrafter"/>
</dbReference>
<dbReference type="GO" id="GO:0016791">
    <property type="term" value="F:phosphatase activity"/>
    <property type="evidence" value="ECO:0007669"/>
    <property type="project" value="TreeGrafter"/>
</dbReference>
<keyword evidence="3" id="KW-1185">Reference proteome</keyword>
<dbReference type="InterPro" id="IPR006357">
    <property type="entry name" value="HAD-SF_hydro_IIA"/>
</dbReference>
<dbReference type="Gene3D" id="3.40.50.1000">
    <property type="entry name" value="HAD superfamily/HAD-like"/>
    <property type="match status" value="2"/>
</dbReference>
<dbReference type="Pfam" id="PF13344">
    <property type="entry name" value="Hydrolase_6"/>
    <property type="match status" value="1"/>
</dbReference>
<evidence type="ECO:0000313" key="1">
    <source>
        <dbReference type="EMBL" id="MBB2186922.1"/>
    </source>
</evidence>
<dbReference type="AlphaFoldDB" id="A0A370G362"/>
<dbReference type="CDD" id="cd07525">
    <property type="entry name" value="HAD_like"/>
    <property type="match status" value="1"/>
</dbReference>
<dbReference type="SUPFAM" id="SSF56784">
    <property type="entry name" value="HAD-like"/>
    <property type="match status" value="1"/>
</dbReference>
<evidence type="ECO:0000313" key="4">
    <source>
        <dbReference type="Proteomes" id="UP000562982"/>
    </source>
</evidence>
<dbReference type="NCBIfam" id="TIGR01460">
    <property type="entry name" value="HAD-SF-IIA"/>
    <property type="match status" value="1"/>
</dbReference>
<dbReference type="Proteomes" id="UP000562982">
    <property type="component" value="Unassembled WGS sequence"/>
</dbReference>
<evidence type="ECO:0000313" key="2">
    <source>
        <dbReference type="EMBL" id="RDI37660.1"/>
    </source>
</evidence>
<dbReference type="EMBL" id="JABEQI010000005">
    <property type="protein sequence ID" value="MBB2186922.1"/>
    <property type="molecule type" value="Genomic_DNA"/>
</dbReference>
<dbReference type="InterPro" id="IPR036412">
    <property type="entry name" value="HAD-like_sf"/>
</dbReference>